<dbReference type="EMBL" id="OX459119">
    <property type="protein sequence ID" value="CAI9094424.1"/>
    <property type="molecule type" value="Genomic_DNA"/>
</dbReference>
<dbReference type="Pfam" id="PF13041">
    <property type="entry name" value="PPR_2"/>
    <property type="match status" value="2"/>
</dbReference>
<proteinExistence type="inferred from homology"/>
<evidence type="ECO:0000313" key="6">
    <source>
        <dbReference type="Proteomes" id="UP001161247"/>
    </source>
</evidence>
<name>A0AAV1CFG3_OLDCO</name>
<feature type="repeat" description="PPR" evidence="3">
    <location>
        <begin position="404"/>
        <end position="438"/>
    </location>
</feature>
<gene>
    <name evidence="5" type="ORF">OLC1_LOCUS5590</name>
</gene>
<evidence type="ECO:0000313" key="5">
    <source>
        <dbReference type="EMBL" id="CAI9094424.1"/>
    </source>
</evidence>
<evidence type="ECO:0000256" key="2">
    <source>
        <dbReference type="ARBA" id="ARBA00022737"/>
    </source>
</evidence>
<dbReference type="PROSITE" id="PS51375">
    <property type="entry name" value="PPR"/>
    <property type="match status" value="7"/>
</dbReference>
<dbReference type="AlphaFoldDB" id="A0AAV1CFG3"/>
<feature type="compositionally biased region" description="Polar residues" evidence="4">
    <location>
        <begin position="28"/>
        <end position="40"/>
    </location>
</feature>
<protein>
    <submittedName>
        <fullName evidence="5">OLC1v1030164C1</fullName>
    </submittedName>
</protein>
<dbReference type="PANTHER" id="PTHR47447">
    <property type="entry name" value="OS03G0856100 PROTEIN"/>
    <property type="match status" value="1"/>
</dbReference>
<evidence type="ECO:0000256" key="1">
    <source>
        <dbReference type="ARBA" id="ARBA00007626"/>
    </source>
</evidence>
<feature type="region of interest" description="Disordered" evidence="4">
    <location>
        <begin position="28"/>
        <end position="87"/>
    </location>
</feature>
<keyword evidence="2" id="KW-0677">Repeat</keyword>
<feature type="repeat" description="PPR" evidence="3">
    <location>
        <begin position="334"/>
        <end position="368"/>
    </location>
</feature>
<feature type="repeat" description="PPR" evidence="3">
    <location>
        <begin position="439"/>
        <end position="473"/>
    </location>
</feature>
<evidence type="ECO:0000256" key="3">
    <source>
        <dbReference type="PROSITE-ProRule" id="PRU00708"/>
    </source>
</evidence>
<feature type="repeat" description="PPR" evidence="3">
    <location>
        <begin position="264"/>
        <end position="298"/>
    </location>
</feature>
<dbReference type="Pfam" id="PF01535">
    <property type="entry name" value="PPR"/>
    <property type="match status" value="2"/>
</dbReference>
<dbReference type="InterPro" id="IPR002885">
    <property type="entry name" value="PPR_rpt"/>
</dbReference>
<keyword evidence="6" id="KW-1185">Reference proteome</keyword>
<comment type="similarity">
    <text evidence="1">Belongs to the PPR family. P subfamily.</text>
</comment>
<accession>A0AAV1CFG3</accession>
<dbReference type="PANTHER" id="PTHR47447:SF28">
    <property type="entry name" value="PENTACOTRIPEPTIDE-REPEAT REGION OF PRORP DOMAIN-CONTAINING PROTEIN"/>
    <property type="match status" value="1"/>
</dbReference>
<feature type="repeat" description="PPR" evidence="3">
    <location>
        <begin position="474"/>
        <end position="508"/>
    </location>
</feature>
<dbReference type="Proteomes" id="UP001161247">
    <property type="component" value="Chromosome 2"/>
</dbReference>
<reference evidence="5" key="1">
    <citation type="submission" date="2023-03" db="EMBL/GenBank/DDBJ databases">
        <authorList>
            <person name="Julca I."/>
        </authorList>
    </citation>
    <scope>NUCLEOTIDE SEQUENCE</scope>
</reference>
<feature type="compositionally biased region" description="Polar residues" evidence="4">
    <location>
        <begin position="57"/>
        <end position="80"/>
    </location>
</feature>
<dbReference type="InterPro" id="IPR011990">
    <property type="entry name" value="TPR-like_helical_dom_sf"/>
</dbReference>
<feature type="repeat" description="PPR" evidence="3">
    <location>
        <begin position="299"/>
        <end position="333"/>
    </location>
</feature>
<sequence length="594" mass="67714">MNRLSSFPTARRRIGALTTVLRHHSTSATKALFSTKSPLKTTGEPPRQQPPVKAKPQSIQPNLTRRSSYPVPRQSQNPKTPNFDRPLDFNKLRDILVDSEVQPGPDLENALTQSGIVPTPDLLLQMFNHFDCSPKPLYSLFLWAEKQTGYKFSVAVFNGAINALGKAREFGRAWDLIQNKMLGSDKPDMDTFAIMIRRYTRARLPSSAIHAYEFASNLDFLEGSDVEHKLFEILLDSLCKEGRVKVASKCLANRRLQDTNWVPSIRIFNILLNGWFRARNLRGAEQLWMEMKKENIKPTTVTYGTLIEGYCRMGLVDVANDLIAEMRKEGVEPNAIVYNPVIDALGEAGRFQEALALMEQLSVLESGPTLSTYNSLVKGFCKAEDLEGASITLKMMINRGVLPSITTYNYFFKYFSKSGKIEEGLNLYNKILESGYSPDRLTYRLLVKMLCEEGRLDLSMQVVKEMRSRGCDLDLATSTMLIHLQIKKHQLDMAFDAFEDLIRRGLVPQYLTYEVMSSELRKDGKEEIAQKLYDMMSTIPHSKKLPNTFGVRRDLSHARKISIMKRAVGMSNVLKTCNNRQELLKRKKKRRKMR</sequence>
<dbReference type="Gene3D" id="1.25.40.10">
    <property type="entry name" value="Tetratricopeptide repeat domain"/>
    <property type="match status" value="3"/>
</dbReference>
<evidence type="ECO:0000256" key="4">
    <source>
        <dbReference type="SAM" id="MobiDB-lite"/>
    </source>
</evidence>
<feature type="repeat" description="PPR" evidence="3">
    <location>
        <begin position="369"/>
        <end position="403"/>
    </location>
</feature>
<organism evidence="5 6">
    <name type="scientific">Oldenlandia corymbosa var. corymbosa</name>
    <dbReference type="NCBI Taxonomy" id="529605"/>
    <lineage>
        <taxon>Eukaryota</taxon>
        <taxon>Viridiplantae</taxon>
        <taxon>Streptophyta</taxon>
        <taxon>Embryophyta</taxon>
        <taxon>Tracheophyta</taxon>
        <taxon>Spermatophyta</taxon>
        <taxon>Magnoliopsida</taxon>
        <taxon>eudicotyledons</taxon>
        <taxon>Gunneridae</taxon>
        <taxon>Pentapetalae</taxon>
        <taxon>asterids</taxon>
        <taxon>lamiids</taxon>
        <taxon>Gentianales</taxon>
        <taxon>Rubiaceae</taxon>
        <taxon>Rubioideae</taxon>
        <taxon>Spermacoceae</taxon>
        <taxon>Hedyotis-Oldenlandia complex</taxon>
        <taxon>Oldenlandia</taxon>
    </lineage>
</organism>
<dbReference type="NCBIfam" id="TIGR00756">
    <property type="entry name" value="PPR"/>
    <property type="match status" value="6"/>
</dbReference>